<sequence length="658" mass="76344">MSCLQKQGTYYRNDFLQDRSETSAIVRITNRKEDSNRQIERRFKSQTQKSYTLTFSAVLHRTTRLFDCTAISRTFSSLLHPKKCLLRHYNIIMIFRYLWTDYLSLLRIQQKKKKMIDDMVLDKFLDSPLLQIDNIAERVCLKEGKDYAEFKKEALNFCSDWLKGNRFLQVGLIHLDGNNNLPEGCLVRCHCMVQDIRGVEYFAKMNTQIQSTDNNSAVSTETGLFRDYLSTLNYDSFVGDASTLDTRTVYTCISIPGETSWVKEILRQQYNFENTTCLEESYEFSQNKRAKVDDGESNTQQSRMQKRWFIKICEEQEPLKLNEPVEIVGIYQQGVGENSFPFSTIHVMAVRRSRITHPDFKEFNSLSCDEIRLHCDVAAARQNLTVSFQKLLFGDQLAAEYLLCHLVSRVFKRVNSTNVGSLTLNFYDVDEQLVNELNNFFDLILTKKVFVDFDTDVLNGQSFRPRKDYESDQEELLQSCLQLSDDTQMIIHDRLIDDSKLDSLGKENFKTIAQLMEEKSVEYVYGMQTVSIPADINVLVLSRQKSALPCDIAIRLRKNNEIENPVENLSNDTIANIRKYMSLVKILDFNIPDNISERIQQYYVKMRQDQGGQSMNADQLNKLLLLARCLSLSEGNTTLDWDTWEKAVKMEALYSTTV</sequence>
<dbReference type="InterPro" id="IPR019140">
    <property type="entry name" value="MCM_complex-bd"/>
</dbReference>
<evidence type="ECO:0000256" key="4">
    <source>
        <dbReference type="ARBA" id="ARBA00023242"/>
    </source>
</evidence>
<dbReference type="PANTHER" id="PTHR13489:SF0">
    <property type="entry name" value="MINI-CHROMOSOME MAINTENANCE COMPLEX-BINDING PROTEIN"/>
    <property type="match status" value="1"/>
</dbReference>
<dbReference type="GO" id="GO:0006261">
    <property type="term" value="P:DNA-templated DNA replication"/>
    <property type="evidence" value="ECO:0007669"/>
    <property type="project" value="TreeGrafter"/>
</dbReference>
<gene>
    <name evidence="5" type="primary">mcmbp</name>
    <name evidence="5" type="ORF">T11_16637</name>
</gene>
<dbReference type="Pfam" id="PF09739">
    <property type="entry name" value="MCM_bind"/>
    <property type="match status" value="2"/>
</dbReference>
<accession>A0A0V1HUW3</accession>
<dbReference type="EMBL" id="JYDP01000024">
    <property type="protein sequence ID" value="KRZ14523.1"/>
    <property type="molecule type" value="Genomic_DNA"/>
</dbReference>
<reference evidence="5 6" key="1">
    <citation type="submission" date="2015-01" db="EMBL/GenBank/DDBJ databases">
        <title>Evolution of Trichinella species and genotypes.</title>
        <authorList>
            <person name="Korhonen P.K."/>
            <person name="Edoardo P."/>
            <person name="Giuseppe L.R."/>
            <person name="Gasser R.B."/>
        </authorList>
    </citation>
    <scope>NUCLEOTIDE SEQUENCE [LARGE SCALE GENOMIC DNA]</scope>
    <source>
        <strain evidence="5">ISS1029</strain>
    </source>
</reference>
<proteinExistence type="inferred from homology"/>
<dbReference type="GO" id="GO:0003682">
    <property type="term" value="F:chromatin binding"/>
    <property type="evidence" value="ECO:0007669"/>
    <property type="project" value="TreeGrafter"/>
</dbReference>
<evidence type="ECO:0000313" key="6">
    <source>
        <dbReference type="Proteomes" id="UP000055024"/>
    </source>
</evidence>
<dbReference type="OrthoDB" id="329666at2759"/>
<dbReference type="Proteomes" id="UP000055024">
    <property type="component" value="Unassembled WGS sequence"/>
</dbReference>
<keyword evidence="6" id="KW-1185">Reference proteome</keyword>
<name>A0A0V1HUW3_9BILA</name>
<protein>
    <recommendedName>
        <fullName evidence="3">Mini-chromosome maintenance complex-binding protein</fullName>
    </recommendedName>
</protein>
<dbReference type="PANTHER" id="PTHR13489">
    <property type="entry name" value="MINI-CHROMOSOME MAINTENANCE COMPLEX-BINDING PROTEIN"/>
    <property type="match status" value="1"/>
</dbReference>
<comment type="caution">
    <text evidence="5">The sequence shown here is derived from an EMBL/GenBank/DDBJ whole genome shotgun (WGS) entry which is preliminary data.</text>
</comment>
<dbReference type="STRING" id="268475.A0A0V1HUW3"/>
<dbReference type="GO" id="GO:0005634">
    <property type="term" value="C:nucleus"/>
    <property type="evidence" value="ECO:0007669"/>
    <property type="project" value="UniProtKB-SubCell"/>
</dbReference>
<evidence type="ECO:0000313" key="5">
    <source>
        <dbReference type="EMBL" id="KRZ14523.1"/>
    </source>
</evidence>
<evidence type="ECO:0000256" key="3">
    <source>
        <dbReference type="ARBA" id="ARBA00015405"/>
    </source>
</evidence>
<evidence type="ECO:0000256" key="2">
    <source>
        <dbReference type="ARBA" id="ARBA00007925"/>
    </source>
</evidence>
<comment type="similarity">
    <text evidence="2">Belongs to the MCMBP family.</text>
</comment>
<evidence type="ECO:0000256" key="1">
    <source>
        <dbReference type="ARBA" id="ARBA00004123"/>
    </source>
</evidence>
<keyword evidence="4" id="KW-0539">Nucleus</keyword>
<dbReference type="AlphaFoldDB" id="A0A0V1HUW3"/>
<organism evidence="5 6">
    <name type="scientific">Trichinella zimbabwensis</name>
    <dbReference type="NCBI Taxonomy" id="268475"/>
    <lineage>
        <taxon>Eukaryota</taxon>
        <taxon>Metazoa</taxon>
        <taxon>Ecdysozoa</taxon>
        <taxon>Nematoda</taxon>
        <taxon>Enoplea</taxon>
        <taxon>Dorylaimia</taxon>
        <taxon>Trichinellida</taxon>
        <taxon>Trichinellidae</taxon>
        <taxon>Trichinella</taxon>
    </lineage>
</organism>
<comment type="subcellular location">
    <subcellularLocation>
        <location evidence="1">Nucleus</location>
    </subcellularLocation>
</comment>